<feature type="region of interest" description="Disordered" evidence="1">
    <location>
        <begin position="103"/>
        <end position="146"/>
    </location>
</feature>
<sequence>MFVEFVIVPIAGCLLFLTAAWRALSALGAALHWSSWMPAAVIAAVIAVVAATLLCLGILHSLQEEVRTRRERREQFAMEQRYPGCHVLRLSSGKWFLTDRSTGREYQPPEDAHHSFTLGRTRDGSSRWLEPVSGDLRASDESRSNR</sequence>
<keyword evidence="2" id="KW-0472">Membrane</keyword>
<dbReference type="EMBL" id="JAURTK010000012">
    <property type="protein sequence ID" value="MDP9650760.1"/>
    <property type="molecule type" value="Genomic_DNA"/>
</dbReference>
<dbReference type="Proteomes" id="UP001229486">
    <property type="component" value="Unassembled WGS sequence"/>
</dbReference>
<gene>
    <name evidence="3" type="ORF">J2793_006234</name>
</gene>
<reference evidence="3" key="1">
    <citation type="submission" date="2023-07" db="EMBL/GenBank/DDBJ databases">
        <title>Sorghum-associated microbial communities from plants grown in Nebraska, USA.</title>
        <authorList>
            <person name="Schachtman D."/>
        </authorList>
    </citation>
    <scope>NUCLEOTIDE SEQUENCE</scope>
    <source>
        <strain evidence="3">DS1061</strain>
    </source>
</reference>
<feature type="transmembrane region" description="Helical" evidence="2">
    <location>
        <begin position="35"/>
        <end position="62"/>
    </location>
</feature>
<dbReference type="AlphaFoldDB" id="A0AB73IL74"/>
<comment type="caution">
    <text evidence="3">The sequence shown here is derived from an EMBL/GenBank/DDBJ whole genome shotgun (WGS) entry which is preliminary data.</text>
</comment>
<name>A0AB73IL74_9BURK</name>
<keyword evidence="2" id="KW-0812">Transmembrane</keyword>
<protein>
    <submittedName>
        <fullName evidence="3">Uncharacterized protein</fullName>
    </submittedName>
</protein>
<feature type="compositionally biased region" description="Basic and acidic residues" evidence="1">
    <location>
        <begin position="110"/>
        <end position="125"/>
    </location>
</feature>
<evidence type="ECO:0000256" key="2">
    <source>
        <dbReference type="SAM" id="Phobius"/>
    </source>
</evidence>
<organism evidence="3 4">
    <name type="scientific">Paraburkholderia caledonica</name>
    <dbReference type="NCBI Taxonomy" id="134536"/>
    <lineage>
        <taxon>Bacteria</taxon>
        <taxon>Pseudomonadati</taxon>
        <taxon>Pseudomonadota</taxon>
        <taxon>Betaproteobacteria</taxon>
        <taxon>Burkholderiales</taxon>
        <taxon>Burkholderiaceae</taxon>
        <taxon>Paraburkholderia</taxon>
    </lineage>
</organism>
<evidence type="ECO:0000313" key="4">
    <source>
        <dbReference type="Proteomes" id="UP001229486"/>
    </source>
</evidence>
<evidence type="ECO:0000313" key="3">
    <source>
        <dbReference type="EMBL" id="MDP9650760.1"/>
    </source>
</evidence>
<feature type="compositionally biased region" description="Basic and acidic residues" evidence="1">
    <location>
        <begin position="137"/>
        <end position="146"/>
    </location>
</feature>
<keyword evidence="2" id="KW-1133">Transmembrane helix</keyword>
<evidence type="ECO:0000256" key="1">
    <source>
        <dbReference type="SAM" id="MobiDB-lite"/>
    </source>
</evidence>
<accession>A0AB73IL74</accession>
<proteinExistence type="predicted"/>
<dbReference type="RefSeq" id="WP_392395565.1">
    <property type="nucleotide sequence ID" value="NZ_JAURTK010000012.1"/>
</dbReference>